<evidence type="ECO:0000313" key="1">
    <source>
        <dbReference type="EMBL" id="MCI36987.1"/>
    </source>
</evidence>
<evidence type="ECO:0000313" key="2">
    <source>
        <dbReference type="Proteomes" id="UP000265520"/>
    </source>
</evidence>
<dbReference type="EMBL" id="LXQA010239541">
    <property type="protein sequence ID" value="MCI36987.1"/>
    <property type="molecule type" value="Genomic_DNA"/>
</dbReference>
<accession>A0A392RL39</accession>
<protein>
    <submittedName>
        <fullName evidence="1">Uncharacterized protein</fullName>
    </submittedName>
</protein>
<reference evidence="1 2" key="1">
    <citation type="journal article" date="2018" name="Front. Plant Sci.">
        <title>Red Clover (Trifolium pratense) and Zigzag Clover (T. medium) - A Picture of Genomic Similarities and Differences.</title>
        <authorList>
            <person name="Dluhosova J."/>
            <person name="Istvanek J."/>
            <person name="Nedelnik J."/>
            <person name="Repkova J."/>
        </authorList>
    </citation>
    <scope>NUCLEOTIDE SEQUENCE [LARGE SCALE GENOMIC DNA]</scope>
    <source>
        <strain evidence="2">cv. 10/8</strain>
        <tissue evidence="1">Leaf</tissue>
    </source>
</reference>
<organism evidence="1 2">
    <name type="scientific">Trifolium medium</name>
    <dbReference type="NCBI Taxonomy" id="97028"/>
    <lineage>
        <taxon>Eukaryota</taxon>
        <taxon>Viridiplantae</taxon>
        <taxon>Streptophyta</taxon>
        <taxon>Embryophyta</taxon>
        <taxon>Tracheophyta</taxon>
        <taxon>Spermatophyta</taxon>
        <taxon>Magnoliopsida</taxon>
        <taxon>eudicotyledons</taxon>
        <taxon>Gunneridae</taxon>
        <taxon>Pentapetalae</taxon>
        <taxon>rosids</taxon>
        <taxon>fabids</taxon>
        <taxon>Fabales</taxon>
        <taxon>Fabaceae</taxon>
        <taxon>Papilionoideae</taxon>
        <taxon>50 kb inversion clade</taxon>
        <taxon>NPAAA clade</taxon>
        <taxon>Hologalegina</taxon>
        <taxon>IRL clade</taxon>
        <taxon>Trifolieae</taxon>
        <taxon>Trifolium</taxon>
    </lineage>
</organism>
<feature type="non-terminal residue" evidence="1">
    <location>
        <position position="35"/>
    </location>
</feature>
<keyword evidence="2" id="KW-1185">Reference proteome</keyword>
<dbReference type="Proteomes" id="UP000265520">
    <property type="component" value="Unassembled WGS sequence"/>
</dbReference>
<sequence>MTASLNNVSQPHVVAVEGLAATLCRYSALLTTYNT</sequence>
<dbReference type="AlphaFoldDB" id="A0A392RL39"/>
<comment type="caution">
    <text evidence="1">The sequence shown here is derived from an EMBL/GenBank/DDBJ whole genome shotgun (WGS) entry which is preliminary data.</text>
</comment>
<name>A0A392RL39_9FABA</name>
<proteinExistence type="predicted"/>